<accession>A0A8T0UFF5</accession>
<protein>
    <submittedName>
        <fullName evidence="2">Uncharacterized protein</fullName>
    </submittedName>
</protein>
<gene>
    <name evidence="2" type="ORF">PVAP13_3NG119800</name>
</gene>
<evidence type="ECO:0000313" key="3">
    <source>
        <dbReference type="Proteomes" id="UP000823388"/>
    </source>
</evidence>
<dbReference type="EMBL" id="CM029042">
    <property type="protein sequence ID" value="KAG2619643.1"/>
    <property type="molecule type" value="Genomic_DNA"/>
</dbReference>
<evidence type="ECO:0000313" key="2">
    <source>
        <dbReference type="EMBL" id="KAG2619643.1"/>
    </source>
</evidence>
<sequence length="121" mass="12672">MRLPRTAAGGPAPGRRPATPRPLVLPQFFLLVSFSKNLSGMAQSSRAGQQSSTIPTRSFPGFVAVSVKSNNQIVGGRIEPEVELLLLLAVAVGPHVGVEHHATLVAHELHVGWLANAGVGL</sequence>
<organism evidence="2 3">
    <name type="scientific">Panicum virgatum</name>
    <name type="common">Blackwell switchgrass</name>
    <dbReference type="NCBI Taxonomy" id="38727"/>
    <lineage>
        <taxon>Eukaryota</taxon>
        <taxon>Viridiplantae</taxon>
        <taxon>Streptophyta</taxon>
        <taxon>Embryophyta</taxon>
        <taxon>Tracheophyta</taxon>
        <taxon>Spermatophyta</taxon>
        <taxon>Magnoliopsida</taxon>
        <taxon>Liliopsida</taxon>
        <taxon>Poales</taxon>
        <taxon>Poaceae</taxon>
        <taxon>PACMAD clade</taxon>
        <taxon>Panicoideae</taxon>
        <taxon>Panicodae</taxon>
        <taxon>Paniceae</taxon>
        <taxon>Panicinae</taxon>
        <taxon>Panicum</taxon>
        <taxon>Panicum sect. Hiantes</taxon>
    </lineage>
</organism>
<reference evidence="2 3" key="1">
    <citation type="submission" date="2020-05" db="EMBL/GenBank/DDBJ databases">
        <title>WGS assembly of Panicum virgatum.</title>
        <authorList>
            <person name="Lovell J.T."/>
            <person name="Jenkins J."/>
            <person name="Shu S."/>
            <person name="Juenger T.E."/>
            <person name="Schmutz J."/>
        </authorList>
    </citation>
    <scope>NUCLEOTIDE SEQUENCE [LARGE SCALE GENOMIC DNA]</scope>
    <source>
        <strain evidence="3">cv. AP13</strain>
    </source>
</reference>
<keyword evidence="3" id="KW-1185">Reference proteome</keyword>
<feature type="compositionally biased region" description="Low complexity" evidence="1">
    <location>
        <begin position="1"/>
        <end position="17"/>
    </location>
</feature>
<feature type="region of interest" description="Disordered" evidence="1">
    <location>
        <begin position="1"/>
        <end position="21"/>
    </location>
</feature>
<dbReference type="Proteomes" id="UP000823388">
    <property type="component" value="Chromosome 3N"/>
</dbReference>
<proteinExistence type="predicted"/>
<evidence type="ECO:0000256" key="1">
    <source>
        <dbReference type="SAM" id="MobiDB-lite"/>
    </source>
</evidence>
<comment type="caution">
    <text evidence="2">The sequence shown here is derived from an EMBL/GenBank/DDBJ whole genome shotgun (WGS) entry which is preliminary data.</text>
</comment>
<name>A0A8T0UFF5_PANVG</name>
<dbReference type="AlphaFoldDB" id="A0A8T0UFF5"/>